<comment type="caution">
    <text evidence="1">The sequence shown here is derived from an EMBL/GenBank/DDBJ whole genome shotgun (WGS) entry which is preliminary data.</text>
</comment>
<dbReference type="AlphaFoldDB" id="A0A4Z2G2W0"/>
<protein>
    <submittedName>
        <fullName evidence="1">Uncharacterized protein</fullName>
    </submittedName>
</protein>
<evidence type="ECO:0000313" key="1">
    <source>
        <dbReference type="EMBL" id="TNN47233.1"/>
    </source>
</evidence>
<dbReference type="Proteomes" id="UP000314294">
    <property type="component" value="Unassembled WGS sequence"/>
</dbReference>
<gene>
    <name evidence="1" type="ORF">EYF80_042581</name>
</gene>
<organism evidence="1 2">
    <name type="scientific">Liparis tanakae</name>
    <name type="common">Tanaka's snailfish</name>
    <dbReference type="NCBI Taxonomy" id="230148"/>
    <lineage>
        <taxon>Eukaryota</taxon>
        <taxon>Metazoa</taxon>
        <taxon>Chordata</taxon>
        <taxon>Craniata</taxon>
        <taxon>Vertebrata</taxon>
        <taxon>Euteleostomi</taxon>
        <taxon>Actinopterygii</taxon>
        <taxon>Neopterygii</taxon>
        <taxon>Teleostei</taxon>
        <taxon>Neoteleostei</taxon>
        <taxon>Acanthomorphata</taxon>
        <taxon>Eupercaria</taxon>
        <taxon>Perciformes</taxon>
        <taxon>Cottioidei</taxon>
        <taxon>Cottales</taxon>
        <taxon>Liparidae</taxon>
        <taxon>Liparis</taxon>
    </lineage>
</organism>
<proteinExistence type="predicted"/>
<sequence length="85" mass="9483">MNLPQDLATQDVLVRPVVESNNYEVCVRVRAQQTQQAVPGAVTAGGTQRAQPARGEELRTGCERHDCDQWRGGSLTRWVLDELHI</sequence>
<keyword evidence="2" id="KW-1185">Reference proteome</keyword>
<evidence type="ECO:0000313" key="2">
    <source>
        <dbReference type="Proteomes" id="UP000314294"/>
    </source>
</evidence>
<reference evidence="1 2" key="1">
    <citation type="submission" date="2019-03" db="EMBL/GenBank/DDBJ databases">
        <title>First draft genome of Liparis tanakae, snailfish: a comprehensive survey of snailfish specific genes.</title>
        <authorList>
            <person name="Kim W."/>
            <person name="Song I."/>
            <person name="Jeong J.-H."/>
            <person name="Kim D."/>
            <person name="Kim S."/>
            <person name="Ryu S."/>
            <person name="Song J.Y."/>
            <person name="Lee S.K."/>
        </authorList>
    </citation>
    <scope>NUCLEOTIDE SEQUENCE [LARGE SCALE GENOMIC DNA]</scope>
    <source>
        <tissue evidence="1">Muscle</tissue>
    </source>
</reference>
<dbReference type="EMBL" id="SRLO01000752">
    <property type="protein sequence ID" value="TNN47233.1"/>
    <property type="molecule type" value="Genomic_DNA"/>
</dbReference>
<name>A0A4Z2G2W0_9TELE</name>
<accession>A0A4Z2G2W0</accession>